<gene>
    <name evidence="4" type="ORF">LAZ67_11002115</name>
</gene>
<comment type="caution">
    <text evidence="2">Lacks conserved residue(s) required for the propagation of feature annotation.</text>
</comment>
<feature type="domain" description="CUB" evidence="3">
    <location>
        <begin position="63"/>
        <end position="193"/>
    </location>
</feature>
<evidence type="ECO:0000259" key="3">
    <source>
        <dbReference type="PROSITE" id="PS01180"/>
    </source>
</evidence>
<proteinExistence type="predicted"/>
<dbReference type="PROSITE" id="PS01180">
    <property type="entry name" value="CUB"/>
    <property type="match status" value="2"/>
</dbReference>
<dbReference type="CDD" id="cd00041">
    <property type="entry name" value="CUB"/>
    <property type="match status" value="2"/>
</dbReference>
<name>A0ABY6L3U0_9ARAC</name>
<dbReference type="Pfam" id="PF00431">
    <property type="entry name" value="CUB"/>
    <property type="match status" value="2"/>
</dbReference>
<sequence>MTKTKDDTSKKTIPKATSRNQLYGCYKFPQALQGAPSKSAGRQSRPSLLTELSSKLLSCDAGCNTNLTQDSGMLTSPTYPRSAVDASLTHCDTVIQTSPNTKLSLYFKDFYVVASYQPGGTISCDSAGSFRVRLGLPQVYAGRNSSGRLLGQFCGAGLPNPVFTMGNVLFLRVTYKTNQVRYLTTFSSTYSAMPGCGGQFTGVEGAFSSPNYPHPYNSTEACTWNISVGPSHTLTLHLDSVMLSSRRGCDTNYLEVYDGAVRIARFCGDKETPGMCCSNGKVNLPPMVEPPQPLLTYVAGATRESKHFLQHIRKYNSCFQMTSFGATHIERFGNFEPTFKVQGQVYHQIGSLLPVPNEDPRFLQIYFMDNVEEEIDRRCAFSEATRRAIIAELQTLFHEHNCLVRDFKSAVENVRADDMKVIIRADKTPTNEHERRFNAPMTPEVAAVIVGTEIARRDIVICRRDGTKQRVAETHRSYDALQYPILFPRGEDGYHLELYQVHPISGAVTMKKVSCMNFYAYRIMIRAQESNHILKCRQLFQQFIVDMYAKVESERLNYIRFNQSKLRADQYIHLRDAIANEGAVAAANIGQMVILPASYAGSPRHMHEYAQDAMTYVRTYGRPDLFLTFTCNPAWAEIKNLLLPGQQSSHRHDLTARVFKQKLKCFIDLIVKNHIYGPTRCWMYSIEWQKIGTPHAHILIWLEEKILPTQIDNIISAELPDPQEDPELYQIIKKYMIHGPCGAQNPHSPCLKDGKCTKKYPRDLVHDTQTGGDGYPLYRRRKPEDGGHTATIKLNHVDFEVDNRWIVPYSPLLSKAFDAHINVEYCNSVKSIKYICKYVNKNSDMAVFGLQNPNAPVNEIDQFQMGRYISSNKAVWRIFGFDIHERSPAVVHLSVHLENGQRVYFTEESAAQRAENPPNTTLTAFFQLCASDTFAATLLYHEVPTYYT</sequence>
<dbReference type="Proteomes" id="UP001235939">
    <property type="component" value="Chromosome 11"/>
</dbReference>
<dbReference type="InterPro" id="IPR025476">
    <property type="entry name" value="Helitron_helicase-like"/>
</dbReference>
<dbReference type="PANTHER" id="PTHR45786">
    <property type="entry name" value="DNA BINDING PROTEIN-LIKE"/>
    <property type="match status" value="1"/>
</dbReference>
<evidence type="ECO:0000313" key="4">
    <source>
        <dbReference type="EMBL" id="UYV74100.1"/>
    </source>
</evidence>
<keyword evidence="1" id="KW-1015">Disulfide bond</keyword>
<dbReference type="EMBL" id="CP092873">
    <property type="protein sequence ID" value="UYV74100.1"/>
    <property type="molecule type" value="Genomic_DNA"/>
</dbReference>
<dbReference type="SUPFAM" id="SSF49854">
    <property type="entry name" value="Spermadhesin, CUB domain"/>
    <property type="match status" value="2"/>
</dbReference>
<dbReference type="PANTHER" id="PTHR45786:SF74">
    <property type="entry name" value="ATP-DEPENDENT DNA HELICASE"/>
    <property type="match status" value="1"/>
</dbReference>
<evidence type="ECO:0000256" key="2">
    <source>
        <dbReference type="PROSITE-ProRule" id="PRU00059"/>
    </source>
</evidence>
<dbReference type="SMART" id="SM00042">
    <property type="entry name" value="CUB"/>
    <property type="match status" value="2"/>
</dbReference>
<protein>
    <recommendedName>
        <fullName evidence="3">CUB domain-containing protein</fullName>
    </recommendedName>
</protein>
<dbReference type="Pfam" id="PF14214">
    <property type="entry name" value="Helitron_like_N"/>
    <property type="match status" value="1"/>
</dbReference>
<dbReference type="Gene3D" id="2.60.120.290">
    <property type="entry name" value="Spermadhesin, CUB domain"/>
    <property type="match status" value="2"/>
</dbReference>
<dbReference type="InterPro" id="IPR000859">
    <property type="entry name" value="CUB_dom"/>
</dbReference>
<evidence type="ECO:0000256" key="1">
    <source>
        <dbReference type="ARBA" id="ARBA00023157"/>
    </source>
</evidence>
<dbReference type="InterPro" id="IPR035914">
    <property type="entry name" value="Sperma_CUB_dom_sf"/>
</dbReference>
<feature type="domain" description="CUB" evidence="3">
    <location>
        <begin position="196"/>
        <end position="315"/>
    </location>
</feature>
<organism evidence="4 5">
    <name type="scientific">Cordylochernes scorpioides</name>
    <dbReference type="NCBI Taxonomy" id="51811"/>
    <lineage>
        <taxon>Eukaryota</taxon>
        <taxon>Metazoa</taxon>
        <taxon>Ecdysozoa</taxon>
        <taxon>Arthropoda</taxon>
        <taxon>Chelicerata</taxon>
        <taxon>Arachnida</taxon>
        <taxon>Pseudoscorpiones</taxon>
        <taxon>Cheliferoidea</taxon>
        <taxon>Chernetidae</taxon>
        <taxon>Cordylochernes</taxon>
    </lineage>
</organism>
<accession>A0ABY6L3U0</accession>
<keyword evidence="5" id="KW-1185">Reference proteome</keyword>
<reference evidence="4 5" key="1">
    <citation type="submission" date="2022-01" db="EMBL/GenBank/DDBJ databases">
        <title>A chromosomal length assembly of Cordylochernes scorpioides.</title>
        <authorList>
            <person name="Zeh D."/>
            <person name="Zeh J."/>
        </authorList>
    </citation>
    <scope>NUCLEOTIDE SEQUENCE [LARGE SCALE GENOMIC DNA]</scope>
    <source>
        <strain evidence="4">IN4F17</strain>
        <tissue evidence="4">Whole Body</tissue>
    </source>
</reference>
<evidence type="ECO:0000313" key="5">
    <source>
        <dbReference type="Proteomes" id="UP001235939"/>
    </source>
</evidence>